<dbReference type="PROSITE" id="PS50082">
    <property type="entry name" value="WD_REPEATS_2"/>
    <property type="match status" value="6"/>
</dbReference>
<keyword evidence="2" id="KW-0677">Repeat</keyword>
<dbReference type="PANTHER" id="PTHR44129">
    <property type="entry name" value="WD REPEAT-CONTAINING PROTEIN POP1"/>
    <property type="match status" value="1"/>
</dbReference>
<dbReference type="Gene3D" id="2.130.10.10">
    <property type="entry name" value="YVTN repeat-like/Quinoprotein amine dehydrogenase"/>
    <property type="match status" value="5"/>
</dbReference>
<dbReference type="InterPro" id="IPR015943">
    <property type="entry name" value="WD40/YVTN_repeat-like_dom_sf"/>
</dbReference>
<keyword evidence="4" id="KW-0175">Coiled coil</keyword>
<organism evidence="6 7">
    <name type="scientific">Ceratocystis fimbriata f. sp. platani</name>
    <dbReference type="NCBI Taxonomy" id="88771"/>
    <lineage>
        <taxon>Eukaryota</taxon>
        <taxon>Fungi</taxon>
        <taxon>Dikarya</taxon>
        <taxon>Ascomycota</taxon>
        <taxon>Pezizomycotina</taxon>
        <taxon>Sordariomycetes</taxon>
        <taxon>Hypocreomycetidae</taxon>
        <taxon>Microascales</taxon>
        <taxon>Ceratocystidaceae</taxon>
        <taxon>Ceratocystis</taxon>
    </lineage>
</organism>
<dbReference type="Pfam" id="PF00400">
    <property type="entry name" value="WD40"/>
    <property type="match status" value="8"/>
</dbReference>
<dbReference type="InterPro" id="IPR020472">
    <property type="entry name" value="WD40_PAC1"/>
</dbReference>
<feature type="domain" description="NWD NACHT-NTPase N-terminal" evidence="5">
    <location>
        <begin position="9"/>
        <end position="229"/>
    </location>
</feature>
<dbReference type="InterPro" id="IPR050349">
    <property type="entry name" value="WD_LIS1/nudF_dynein_reg"/>
</dbReference>
<evidence type="ECO:0000256" key="4">
    <source>
        <dbReference type="SAM" id="Coils"/>
    </source>
</evidence>
<dbReference type="CDD" id="cd00200">
    <property type="entry name" value="WD40"/>
    <property type="match status" value="1"/>
</dbReference>
<evidence type="ECO:0000256" key="2">
    <source>
        <dbReference type="ARBA" id="ARBA00022737"/>
    </source>
</evidence>
<dbReference type="PROSITE" id="PS00678">
    <property type="entry name" value="WD_REPEATS_1"/>
    <property type="match status" value="5"/>
</dbReference>
<dbReference type="InterPro" id="IPR036322">
    <property type="entry name" value="WD40_repeat_dom_sf"/>
</dbReference>
<reference evidence="6 7" key="1">
    <citation type="submission" date="2015-04" db="EMBL/GenBank/DDBJ databases">
        <title>Genome sequence of Ceratocystis platani, a major pathogen of plane trees.</title>
        <authorList>
            <person name="Belbahri L."/>
        </authorList>
    </citation>
    <scope>NUCLEOTIDE SEQUENCE [LARGE SCALE GENOMIC DNA]</scope>
    <source>
        <strain evidence="6 7">CFO</strain>
    </source>
</reference>
<proteinExistence type="predicted"/>
<dbReference type="AlphaFoldDB" id="A0A0F8BMA2"/>
<evidence type="ECO:0000313" key="6">
    <source>
        <dbReference type="EMBL" id="KKF93548.1"/>
    </source>
</evidence>
<dbReference type="Pfam" id="PF17100">
    <property type="entry name" value="NACHT_N"/>
    <property type="match status" value="1"/>
</dbReference>
<protein>
    <submittedName>
        <fullName evidence="6">Vegetative incompatibility protein HET-E-1</fullName>
    </submittedName>
</protein>
<accession>A0A0F8BMA2</accession>
<evidence type="ECO:0000256" key="3">
    <source>
        <dbReference type="PROSITE-ProRule" id="PRU00221"/>
    </source>
</evidence>
<feature type="repeat" description="WD" evidence="3">
    <location>
        <begin position="743"/>
        <end position="784"/>
    </location>
</feature>
<dbReference type="PROSITE" id="PS50294">
    <property type="entry name" value="WD_REPEATS_REGION"/>
    <property type="match status" value="5"/>
</dbReference>
<dbReference type="Proteomes" id="UP000034841">
    <property type="component" value="Unassembled WGS sequence"/>
</dbReference>
<dbReference type="InterPro" id="IPR031359">
    <property type="entry name" value="NACHT_N"/>
</dbReference>
<comment type="caution">
    <text evidence="6">The sequence shown here is derived from an EMBL/GenBank/DDBJ whole genome shotgun (WGS) entry which is preliminary data.</text>
</comment>
<evidence type="ECO:0000256" key="1">
    <source>
        <dbReference type="ARBA" id="ARBA00022574"/>
    </source>
</evidence>
<dbReference type="InterPro" id="IPR001680">
    <property type="entry name" value="WD40_rpt"/>
</dbReference>
<feature type="repeat" description="WD" evidence="3">
    <location>
        <begin position="701"/>
        <end position="742"/>
    </location>
</feature>
<gene>
    <name evidence="6" type="primary">HET-E1_21</name>
    <name evidence="6" type="ORF">CFO_g4092</name>
</gene>
<dbReference type="SUPFAM" id="SSF50978">
    <property type="entry name" value="WD40 repeat-like"/>
    <property type="match status" value="1"/>
</dbReference>
<dbReference type="InterPro" id="IPR019775">
    <property type="entry name" value="WD40_repeat_CS"/>
</dbReference>
<feature type="repeat" description="WD" evidence="3">
    <location>
        <begin position="678"/>
        <end position="700"/>
    </location>
</feature>
<name>A0A0F8BMA2_CERFI</name>
<keyword evidence="7" id="KW-1185">Reference proteome</keyword>
<sequence>MPKPSCLQERIWNRAYDYSNDEEPKLVKAFEEIAFANIRRSETNTVSTDRIEDNETTNRKLTAHEIQTFVRDGIDRTKKEASFKQEIDHGLQAMNAVRGTIDRAARAAPEAAAVWAAFCIGIEVLSNPVTEALENRKGIQYVLCRMEWYWELAGLLLEKNKNETATVALREKLEMEITRLFQRLLLYQMRSICVHHRSQAATIFGDAFRIDNWADQLLSIKEAEEAVQRCSEQYNTQDVKMALQKLNDTADALRQSLQNIGTEIKHQAEFLQSIDSGMQNPILVVDALDEYSVDRQRLLEFIAKPSLAKRIVSSCNWLDIEESMDNAKQKVKIHLEINQDSVSMSVESFILSKVDQLAQKKKYDDEMRTAVLEHLRANAKGNFLWALVPDPDPLAAIQYSCVFWIDHLRDSPAGVMVSENERVLGFFKEQYLQWLESLSLIHSIPAGIRAIEKLEAYLQEGPCHDLHNIVKDARRFLFSHAEIIEVAPLQVYASALVFSPTNSLIRQQFSQGELDWIELKPRVGENWNACLQTFEGHYDYVTSVVFSNDGQKLASGSEDKTVKIWDATSGSDDKTIKVWDATSGTLEGHGGYVNSLVFSNDGQRLASGSDDETIKIWDATSGTCLQTLEGDTSWVRSVVFSDDGQRLASGSEDNSVKIWDTTSGACLQKLKGHDYWRLASGSEDKMIKIWDATSGMYLKTLEGHEDQVISVVFSNDGQRLASSSSDYTARIWDTASGACLQTLDGHDDSVASMTFSNDGQRLASGSNDETIKIWDATSGSDDKTIKIWDVTSGVCLQTLEGHGTKVGLGCTSGSVLVMRFKSSGKDETPAT</sequence>
<feature type="repeat" description="WD" evidence="3">
    <location>
        <begin position="628"/>
        <end position="669"/>
    </location>
</feature>
<dbReference type="PRINTS" id="PR00320">
    <property type="entry name" value="GPROTEINBRPT"/>
</dbReference>
<dbReference type="SMART" id="SM00320">
    <property type="entry name" value="WD40"/>
    <property type="match status" value="6"/>
</dbReference>
<evidence type="ECO:0000259" key="5">
    <source>
        <dbReference type="Pfam" id="PF17100"/>
    </source>
</evidence>
<dbReference type="EMBL" id="LBBL01000232">
    <property type="protein sequence ID" value="KKF93548.1"/>
    <property type="molecule type" value="Genomic_DNA"/>
</dbReference>
<feature type="repeat" description="WD" evidence="3">
    <location>
        <begin position="534"/>
        <end position="575"/>
    </location>
</feature>
<keyword evidence="1 3" id="KW-0853">WD repeat</keyword>
<evidence type="ECO:0000313" key="7">
    <source>
        <dbReference type="Proteomes" id="UP000034841"/>
    </source>
</evidence>
<feature type="repeat" description="WD" evidence="3">
    <location>
        <begin position="586"/>
        <end position="627"/>
    </location>
</feature>
<feature type="coiled-coil region" evidence="4">
    <location>
        <begin position="220"/>
        <end position="263"/>
    </location>
</feature>
<dbReference type="OrthoDB" id="538223at2759"/>